<dbReference type="Proteomes" id="UP001295684">
    <property type="component" value="Unassembled WGS sequence"/>
</dbReference>
<evidence type="ECO:0000313" key="8">
    <source>
        <dbReference type="Proteomes" id="UP001295684"/>
    </source>
</evidence>
<feature type="region of interest" description="Disordered" evidence="6">
    <location>
        <begin position="78"/>
        <end position="141"/>
    </location>
</feature>
<evidence type="ECO:0000256" key="1">
    <source>
        <dbReference type="ARBA" id="ARBA00022598"/>
    </source>
</evidence>
<accession>A0AAD1Y896</accession>
<keyword evidence="3" id="KW-0067">ATP-binding</keyword>
<dbReference type="GO" id="GO:0000226">
    <property type="term" value="P:microtubule cytoskeleton organization"/>
    <property type="evidence" value="ECO:0007669"/>
    <property type="project" value="TreeGrafter"/>
</dbReference>
<feature type="compositionally biased region" description="Basic and acidic residues" evidence="6">
    <location>
        <begin position="268"/>
        <end position="277"/>
    </location>
</feature>
<dbReference type="GO" id="GO:0005524">
    <property type="term" value="F:ATP binding"/>
    <property type="evidence" value="ECO:0007669"/>
    <property type="project" value="UniProtKB-KW"/>
</dbReference>
<evidence type="ECO:0000256" key="2">
    <source>
        <dbReference type="ARBA" id="ARBA00022741"/>
    </source>
</evidence>
<feature type="region of interest" description="Disordered" evidence="6">
    <location>
        <begin position="1"/>
        <end position="57"/>
    </location>
</feature>
<comment type="caution">
    <text evidence="7">The sequence shown here is derived from an EMBL/GenBank/DDBJ whole genome shotgun (WGS) entry which is preliminary data.</text>
</comment>
<sequence>MYNNLTDSSDNRAKRGISLPKNRGRIAQPRPLMLQKTASSPERDPNTSTKKGVSNIEMDYRQSVNKKSHKVNSVKKAAIDGLKQDGKAHRSPVPSMGNYKHESFRQPNLNHKGFSANSDSLRGNGAKIRSDKTRDYINDRKTGNMIQKYQLEKRISTSVSTKSKTSSGYAPISDKRGPSGAIPNFKKTKAIKNIRGKSMKGKREGSFLNSYKVEECSDEESQESGPVSSDYSDSELETNEETKAPEFARGLRKDNISSAHPNRRGKINKAESSKRSDSIPSMSRHARRNKKIPGSVRKPTNNTISIIKSPIEGGSENIFFSYPKYVGEDKEYNGELVEYSQKDMKKCKLVLKIAESTHIYNSVVNSCKNAGFYLTDVGKDWNLLWTSSNKTEILRTMNKFQRMNHFPAGYQLGRKDLMWKNISKQKRKFGSEYNICPKTYIFPHDYRRFIIDAKAKENKKALYIMKPVASSCANGIKILNAQMGLPKNKKGYLISKYISRPHLIKGFKYDMRIYVLVTSYDPLVVYMYKDGLVRFCSEKYSLNSKSFKRFSHLTNYSVNKKAENYKNNCGKEGEENDGEEKMLSKWSYKQLMNYFTEKGHDCLEVDSEIKDVLIKTLMSVEPHIVHQQNMYTRNKNCCFELYGFDVILDSKLKPWILEVNVSPSLSSSSLFDKKLKTRLICDTLTLVGVKPYNKQKFKQNQEKLASKNRVNGFAKGSAYYESKSASMHSGAGGGQEVLNEFIEQSTRTGNFELIFPLDINVEYYSQFFEKDRPNNEMLRRYLK</sequence>
<dbReference type="Gene3D" id="3.30.470.20">
    <property type="entry name" value="ATP-grasp fold, B domain"/>
    <property type="match status" value="1"/>
</dbReference>
<dbReference type="GO" id="GO:0036064">
    <property type="term" value="C:ciliary basal body"/>
    <property type="evidence" value="ECO:0007669"/>
    <property type="project" value="TreeGrafter"/>
</dbReference>
<evidence type="ECO:0000256" key="6">
    <source>
        <dbReference type="SAM" id="MobiDB-lite"/>
    </source>
</evidence>
<name>A0AAD1Y896_EUPCR</name>
<dbReference type="GO" id="GO:0015631">
    <property type="term" value="F:tubulin binding"/>
    <property type="evidence" value="ECO:0007669"/>
    <property type="project" value="TreeGrafter"/>
</dbReference>
<keyword evidence="1" id="KW-0436">Ligase</keyword>
<organism evidence="7 8">
    <name type="scientific">Euplotes crassus</name>
    <dbReference type="NCBI Taxonomy" id="5936"/>
    <lineage>
        <taxon>Eukaryota</taxon>
        <taxon>Sar</taxon>
        <taxon>Alveolata</taxon>
        <taxon>Ciliophora</taxon>
        <taxon>Intramacronucleata</taxon>
        <taxon>Spirotrichea</taxon>
        <taxon>Hypotrichia</taxon>
        <taxon>Euplotida</taxon>
        <taxon>Euplotidae</taxon>
        <taxon>Moneuplotes</taxon>
    </lineage>
</organism>
<evidence type="ECO:0000256" key="5">
    <source>
        <dbReference type="ARBA" id="ARBA00049274"/>
    </source>
</evidence>
<evidence type="ECO:0000256" key="3">
    <source>
        <dbReference type="ARBA" id="ARBA00022840"/>
    </source>
</evidence>
<evidence type="ECO:0000256" key="4">
    <source>
        <dbReference type="ARBA" id="ARBA00041448"/>
    </source>
</evidence>
<dbReference type="EMBL" id="CAMPGE010028718">
    <property type="protein sequence ID" value="CAI2386230.1"/>
    <property type="molecule type" value="Genomic_DNA"/>
</dbReference>
<feature type="compositionally biased region" description="Basic and acidic residues" evidence="6">
    <location>
        <begin position="240"/>
        <end position="255"/>
    </location>
</feature>
<feature type="compositionally biased region" description="Basic residues" evidence="6">
    <location>
        <begin position="186"/>
        <end position="200"/>
    </location>
</feature>
<feature type="compositionally biased region" description="Polar residues" evidence="6">
    <location>
        <begin position="36"/>
        <end position="52"/>
    </location>
</feature>
<dbReference type="Pfam" id="PF03133">
    <property type="entry name" value="TTL"/>
    <property type="match status" value="1"/>
</dbReference>
<feature type="compositionally biased region" description="Low complexity" evidence="6">
    <location>
        <begin position="156"/>
        <end position="167"/>
    </location>
</feature>
<feature type="compositionally biased region" description="Polar residues" evidence="6">
    <location>
        <begin position="105"/>
        <end position="121"/>
    </location>
</feature>
<comment type="catalytic activity">
    <reaction evidence="5">
        <text>L-glutamyl-[protein] + L-glutamate + ATP = gamma-L-glutamyl-L-glutamyl-[protein] + ADP + phosphate + H(+)</text>
        <dbReference type="Rhea" id="RHEA:60144"/>
        <dbReference type="Rhea" id="RHEA-COMP:10208"/>
        <dbReference type="Rhea" id="RHEA-COMP:15517"/>
        <dbReference type="ChEBI" id="CHEBI:15378"/>
        <dbReference type="ChEBI" id="CHEBI:29973"/>
        <dbReference type="ChEBI" id="CHEBI:29985"/>
        <dbReference type="ChEBI" id="CHEBI:30616"/>
        <dbReference type="ChEBI" id="CHEBI:43474"/>
        <dbReference type="ChEBI" id="CHEBI:143622"/>
        <dbReference type="ChEBI" id="CHEBI:456216"/>
    </reaction>
    <physiologicalReaction direction="left-to-right" evidence="5">
        <dbReference type="Rhea" id="RHEA:60145"/>
    </physiologicalReaction>
</comment>
<dbReference type="SUPFAM" id="SSF56059">
    <property type="entry name" value="Glutathione synthetase ATP-binding domain-like"/>
    <property type="match status" value="1"/>
</dbReference>
<keyword evidence="2" id="KW-0547">Nucleotide-binding</keyword>
<dbReference type="GO" id="GO:0070740">
    <property type="term" value="F:tubulin-glutamic acid ligase activity"/>
    <property type="evidence" value="ECO:0007669"/>
    <property type="project" value="TreeGrafter"/>
</dbReference>
<evidence type="ECO:0000313" key="7">
    <source>
        <dbReference type="EMBL" id="CAI2386230.1"/>
    </source>
</evidence>
<feature type="compositionally biased region" description="Basic and acidic residues" evidence="6">
    <location>
        <begin position="128"/>
        <end position="141"/>
    </location>
</feature>
<dbReference type="InterPro" id="IPR004344">
    <property type="entry name" value="TTL/TTLL_fam"/>
</dbReference>
<feature type="region of interest" description="Disordered" evidence="6">
    <location>
        <begin position="155"/>
        <end position="301"/>
    </location>
</feature>
<protein>
    <recommendedName>
        <fullName evidence="4">Tubulin--tyrosine ligase-like protein 5</fullName>
    </recommendedName>
</protein>
<reference evidence="7" key="1">
    <citation type="submission" date="2023-07" db="EMBL/GenBank/DDBJ databases">
        <authorList>
            <consortium name="AG Swart"/>
            <person name="Singh M."/>
            <person name="Singh A."/>
            <person name="Seah K."/>
            <person name="Emmerich C."/>
        </authorList>
    </citation>
    <scope>NUCLEOTIDE SEQUENCE</scope>
    <source>
        <strain evidence="7">DP1</strain>
    </source>
</reference>
<gene>
    <name evidence="7" type="ORF">ECRASSUSDP1_LOCUS27839</name>
</gene>
<dbReference type="PANTHER" id="PTHR12241">
    <property type="entry name" value="TUBULIN POLYGLUTAMYLASE"/>
    <property type="match status" value="1"/>
</dbReference>
<dbReference type="AlphaFoldDB" id="A0AAD1Y896"/>
<dbReference type="PROSITE" id="PS51221">
    <property type="entry name" value="TTL"/>
    <property type="match status" value="1"/>
</dbReference>
<dbReference type="PANTHER" id="PTHR12241:SF145">
    <property type="entry name" value="TUBULIN POLYGLUTAMYLASE TTLL5"/>
    <property type="match status" value="1"/>
</dbReference>
<proteinExistence type="predicted"/>
<keyword evidence="8" id="KW-1185">Reference proteome</keyword>